<dbReference type="NCBIfam" id="TIGR01549">
    <property type="entry name" value="HAD-SF-IA-v1"/>
    <property type="match status" value="1"/>
</dbReference>
<dbReference type="PANTHER" id="PTHR46470">
    <property type="entry name" value="N-ACYLNEURAMINATE-9-PHOSPHATASE"/>
    <property type="match status" value="1"/>
</dbReference>
<dbReference type="InterPro" id="IPR006439">
    <property type="entry name" value="HAD-SF_hydro_IA"/>
</dbReference>
<dbReference type="KEGG" id="mfk:E2N92_06660"/>
<gene>
    <name evidence="6" type="ORF">E2N92_06660</name>
</gene>
<reference evidence="6" key="2">
    <citation type="submission" date="2019-03" db="EMBL/GenBank/DDBJ databases">
        <authorList>
            <person name="Chen S.-C."/>
            <person name="Wu S.-Y."/>
            <person name="Lai M.-C."/>
        </authorList>
    </citation>
    <scope>NUCLEOTIDE SEQUENCE</scope>
    <source>
        <strain evidence="6">ML15</strain>
    </source>
</reference>
<evidence type="ECO:0000313" key="6">
    <source>
        <dbReference type="EMBL" id="QYZ80414.1"/>
    </source>
</evidence>
<sequence length="213" mass="24354">MEGVLFDCYDTLLDVSTDERSLESYRHLCIWAAYQGVRIDPEVLRDEYRQRIGEAMEAVGGEYPEVRVEDIFAGICRDYAVWPVDTADLSIHFARSFRAATARKVCAFPRTRRLLSAFDGYRLGIVSNGQRVFSEIELRMFGLYPFFDTVVFSSDIGCKKPDRRIFFAALGRLGITPQEALFIGDSRKNDLEPSRALGMQTLHIKEAWDLFVV</sequence>
<dbReference type="InterPro" id="IPR036412">
    <property type="entry name" value="HAD-like_sf"/>
</dbReference>
<dbReference type="Gene3D" id="1.10.150.240">
    <property type="entry name" value="Putative phosphatase, domain 2"/>
    <property type="match status" value="1"/>
</dbReference>
<evidence type="ECO:0000313" key="7">
    <source>
        <dbReference type="Proteomes" id="UP000826709"/>
    </source>
</evidence>
<evidence type="ECO:0000256" key="2">
    <source>
        <dbReference type="ARBA" id="ARBA00007958"/>
    </source>
</evidence>
<dbReference type="InterPro" id="IPR023198">
    <property type="entry name" value="PGP-like_dom2"/>
</dbReference>
<dbReference type="AlphaFoldDB" id="A0A8G1EHL4"/>
<keyword evidence="3" id="KW-0479">Metal-binding</keyword>
<name>A0A8G1EHL4_9EURY</name>
<dbReference type="PANTHER" id="PTHR46470:SF2">
    <property type="entry name" value="GLYCERALDEHYDE 3-PHOSPHATE PHOSPHATASE"/>
    <property type="match status" value="1"/>
</dbReference>
<dbReference type="GO" id="GO:0046872">
    <property type="term" value="F:metal ion binding"/>
    <property type="evidence" value="ECO:0007669"/>
    <property type="project" value="UniProtKB-KW"/>
</dbReference>
<evidence type="ECO:0000256" key="4">
    <source>
        <dbReference type="ARBA" id="ARBA00022801"/>
    </source>
</evidence>
<dbReference type="OrthoDB" id="27736at2157"/>
<keyword evidence="5" id="KW-0460">Magnesium</keyword>
<reference evidence="6" key="1">
    <citation type="journal article" date="2005" name="Int. J. Syst. Evol. Microbiol.">
        <title>Methanofollis formosanus sp. nov., isolated from a fish pond.</title>
        <authorList>
            <person name="Wu S.Y."/>
            <person name="Chen S.C."/>
            <person name="Lai M.C."/>
        </authorList>
    </citation>
    <scope>NUCLEOTIDE SEQUENCE</scope>
    <source>
        <strain evidence="6">ML15</strain>
    </source>
</reference>
<dbReference type="SFLD" id="SFLDS00003">
    <property type="entry name" value="Haloacid_Dehalogenase"/>
    <property type="match status" value="1"/>
</dbReference>
<keyword evidence="7" id="KW-1185">Reference proteome</keyword>
<dbReference type="SFLD" id="SFLDG01129">
    <property type="entry name" value="C1.5:_HAD__Beta-PGM__Phosphata"/>
    <property type="match status" value="1"/>
</dbReference>
<evidence type="ECO:0000256" key="3">
    <source>
        <dbReference type="ARBA" id="ARBA00022723"/>
    </source>
</evidence>
<dbReference type="Pfam" id="PF00702">
    <property type="entry name" value="Hydrolase"/>
    <property type="match status" value="1"/>
</dbReference>
<dbReference type="Gene3D" id="3.40.50.1000">
    <property type="entry name" value="HAD superfamily/HAD-like"/>
    <property type="match status" value="1"/>
</dbReference>
<comment type="similarity">
    <text evidence="2">Belongs to the HAD-like hydrolase superfamily.</text>
</comment>
<protein>
    <submittedName>
        <fullName evidence="6">HAD family hydrolase</fullName>
    </submittedName>
</protein>
<proteinExistence type="inferred from homology"/>
<dbReference type="NCBIfam" id="TIGR01509">
    <property type="entry name" value="HAD-SF-IA-v3"/>
    <property type="match status" value="1"/>
</dbReference>
<dbReference type="GO" id="GO:0016791">
    <property type="term" value="F:phosphatase activity"/>
    <property type="evidence" value="ECO:0007669"/>
    <property type="project" value="TreeGrafter"/>
</dbReference>
<evidence type="ECO:0000256" key="5">
    <source>
        <dbReference type="ARBA" id="ARBA00022842"/>
    </source>
</evidence>
<dbReference type="GO" id="GO:0044281">
    <property type="term" value="P:small molecule metabolic process"/>
    <property type="evidence" value="ECO:0007669"/>
    <property type="project" value="UniProtKB-ARBA"/>
</dbReference>
<comment type="cofactor">
    <cofactor evidence="1">
        <name>Mg(2+)</name>
        <dbReference type="ChEBI" id="CHEBI:18420"/>
    </cofactor>
</comment>
<dbReference type="Proteomes" id="UP000826709">
    <property type="component" value="Chromosome"/>
</dbReference>
<organism evidence="6 7">
    <name type="scientific">Methanofollis formosanus</name>
    <dbReference type="NCBI Taxonomy" id="299308"/>
    <lineage>
        <taxon>Archaea</taxon>
        <taxon>Methanobacteriati</taxon>
        <taxon>Methanobacteriota</taxon>
        <taxon>Stenosarchaea group</taxon>
        <taxon>Methanomicrobia</taxon>
        <taxon>Methanomicrobiales</taxon>
        <taxon>Methanomicrobiaceae</taxon>
        <taxon>Methanofollis</taxon>
    </lineage>
</organism>
<dbReference type="InterPro" id="IPR023214">
    <property type="entry name" value="HAD_sf"/>
</dbReference>
<keyword evidence="4 6" id="KW-0378">Hydrolase</keyword>
<evidence type="ECO:0000256" key="1">
    <source>
        <dbReference type="ARBA" id="ARBA00001946"/>
    </source>
</evidence>
<accession>A0A8G1EHL4</accession>
<dbReference type="InterPro" id="IPR051400">
    <property type="entry name" value="HAD-like_hydrolase"/>
</dbReference>
<dbReference type="SUPFAM" id="SSF56784">
    <property type="entry name" value="HAD-like"/>
    <property type="match status" value="1"/>
</dbReference>
<dbReference type="EMBL" id="CP037968">
    <property type="protein sequence ID" value="QYZ80414.1"/>
    <property type="molecule type" value="Genomic_DNA"/>
</dbReference>